<dbReference type="GO" id="GO:0016655">
    <property type="term" value="F:oxidoreductase activity, acting on NAD(P)H, quinone or similar compound as acceptor"/>
    <property type="evidence" value="ECO:0007669"/>
    <property type="project" value="UniProtKB-UniRule"/>
</dbReference>
<evidence type="ECO:0000256" key="11">
    <source>
        <dbReference type="ARBA" id="ARBA00023075"/>
    </source>
</evidence>
<evidence type="ECO:0000256" key="4">
    <source>
        <dbReference type="ARBA" id="ARBA00022519"/>
    </source>
</evidence>
<evidence type="ECO:0000256" key="12">
    <source>
        <dbReference type="ARBA" id="ARBA00023136"/>
    </source>
</evidence>
<keyword evidence="3 14" id="KW-1003">Cell membrane</keyword>
<dbReference type="PIRSF" id="PIRSF006102">
    <property type="entry name" value="NQR_DE"/>
    <property type="match status" value="1"/>
</dbReference>
<accession>G6AXD7</accession>
<dbReference type="GO" id="GO:0009276">
    <property type="term" value="C:Gram-negative-bacterium-type cell wall"/>
    <property type="evidence" value="ECO:0007669"/>
    <property type="project" value="InterPro"/>
</dbReference>
<feature type="transmembrane region" description="Helical" evidence="14">
    <location>
        <begin position="40"/>
        <end position="57"/>
    </location>
</feature>
<evidence type="ECO:0000256" key="8">
    <source>
        <dbReference type="ARBA" id="ARBA00023027"/>
    </source>
</evidence>
<feature type="transmembrane region" description="Helical" evidence="14">
    <location>
        <begin position="77"/>
        <end position="96"/>
    </location>
</feature>
<evidence type="ECO:0000256" key="14">
    <source>
        <dbReference type="HAMAP-Rule" id="MF_00429"/>
    </source>
</evidence>
<keyword evidence="10 14" id="KW-0406">Ion transport</keyword>
<feature type="transmembrane region" description="Helical" evidence="14">
    <location>
        <begin position="151"/>
        <end position="172"/>
    </location>
</feature>
<evidence type="ECO:0000256" key="2">
    <source>
        <dbReference type="ARBA" id="ARBA00022448"/>
    </source>
</evidence>
<evidence type="ECO:0000256" key="9">
    <source>
        <dbReference type="ARBA" id="ARBA00023053"/>
    </source>
</evidence>
<dbReference type="GO" id="GO:0005886">
    <property type="term" value="C:plasma membrane"/>
    <property type="evidence" value="ECO:0007669"/>
    <property type="project" value="UniProtKB-SubCell"/>
</dbReference>
<dbReference type="Pfam" id="PF02508">
    <property type="entry name" value="Rnf-Nqr"/>
    <property type="match status" value="1"/>
</dbReference>
<dbReference type="InterPro" id="IPR010967">
    <property type="entry name" value="NqrE"/>
</dbReference>
<comment type="caution">
    <text evidence="15">The sequence shown here is derived from an EMBL/GenBank/DDBJ whole genome shotgun (WGS) entry which is preliminary data.</text>
</comment>
<keyword evidence="13 14" id="KW-0739">Sodium transport</keyword>
<keyword evidence="4" id="KW-0997">Cell inner membrane</keyword>
<dbReference type="HAMAP" id="MF_00429">
    <property type="entry name" value="NqrE"/>
    <property type="match status" value="1"/>
</dbReference>
<comment type="similarity">
    <text evidence="14">Belongs to the NqrDE/RnfAE family.</text>
</comment>
<dbReference type="InterPro" id="IPR050133">
    <property type="entry name" value="NqrDE/RnfAE_oxidrdctase"/>
</dbReference>
<protein>
    <recommendedName>
        <fullName evidence="14">Na(+)-translocating NADH-quinone reductase subunit E</fullName>
        <shortName evidence="14">Na(+)-NQR subunit E</shortName>
        <shortName evidence="14">Na(+)-translocating NQR subunit E</shortName>
        <ecNumber evidence="14">7.2.1.1</ecNumber>
    </recommendedName>
    <alternativeName>
        <fullName evidence="14">NQR complex subunit E</fullName>
    </alternativeName>
    <alternativeName>
        <fullName evidence="14">NQR-1 subunit E</fullName>
    </alternativeName>
</protein>
<dbReference type="PATRIC" id="fig|1002367.3.peg.1028"/>
<comment type="catalytic activity">
    <reaction evidence="14">
        <text>a ubiquinone + n Na(+)(in) + NADH + H(+) = a ubiquinol + n Na(+)(out) + NAD(+)</text>
        <dbReference type="Rhea" id="RHEA:47748"/>
        <dbReference type="Rhea" id="RHEA-COMP:9565"/>
        <dbReference type="Rhea" id="RHEA-COMP:9566"/>
        <dbReference type="ChEBI" id="CHEBI:15378"/>
        <dbReference type="ChEBI" id="CHEBI:16389"/>
        <dbReference type="ChEBI" id="CHEBI:17976"/>
        <dbReference type="ChEBI" id="CHEBI:29101"/>
        <dbReference type="ChEBI" id="CHEBI:57540"/>
        <dbReference type="ChEBI" id="CHEBI:57945"/>
        <dbReference type="EC" id="7.2.1.1"/>
    </reaction>
</comment>
<dbReference type="InterPro" id="IPR003667">
    <property type="entry name" value="NqrDE/RnfAE"/>
</dbReference>
<keyword evidence="8 14" id="KW-0520">NAD</keyword>
<dbReference type="eggNOG" id="COG2209">
    <property type="taxonomic scope" value="Bacteria"/>
</dbReference>
<keyword evidence="11 14" id="KW-0830">Ubiquinone</keyword>
<feature type="transmembrane region" description="Helical" evidence="14">
    <location>
        <begin position="6"/>
        <end position="33"/>
    </location>
</feature>
<keyword evidence="12 14" id="KW-0472">Membrane</keyword>
<keyword evidence="5 14" id="KW-0812">Transmembrane</keyword>
<keyword evidence="7 14" id="KW-1133">Transmembrane helix</keyword>
<reference evidence="15 16" key="1">
    <citation type="submission" date="2011-08" db="EMBL/GenBank/DDBJ databases">
        <authorList>
            <person name="Weinstock G."/>
            <person name="Sodergren E."/>
            <person name="Clifton S."/>
            <person name="Fulton L."/>
            <person name="Fulton B."/>
            <person name="Courtney L."/>
            <person name="Fronick C."/>
            <person name="Harrison M."/>
            <person name="Strong C."/>
            <person name="Farmer C."/>
            <person name="Delahaunty K."/>
            <person name="Markovic C."/>
            <person name="Hall O."/>
            <person name="Minx P."/>
            <person name="Tomlinson C."/>
            <person name="Mitreva M."/>
            <person name="Hou S."/>
            <person name="Chen J."/>
            <person name="Wollam A."/>
            <person name="Pepin K.H."/>
            <person name="Johnson M."/>
            <person name="Bhonagiri V."/>
            <person name="Zhang X."/>
            <person name="Suruliraj S."/>
            <person name="Warren W."/>
            <person name="Chinwalla A."/>
            <person name="Mardis E.R."/>
            <person name="Wilson R.K."/>
        </authorList>
    </citation>
    <scope>NUCLEOTIDE SEQUENCE [LARGE SCALE GENOMIC DNA]</scope>
    <source>
        <strain evidence="15 16">DSM 18206</strain>
    </source>
</reference>
<evidence type="ECO:0000256" key="6">
    <source>
        <dbReference type="ARBA" id="ARBA00022967"/>
    </source>
</evidence>
<feature type="transmembrane region" description="Helical" evidence="14">
    <location>
        <begin position="108"/>
        <end position="131"/>
    </location>
</feature>
<dbReference type="HOGENOM" id="CLU_095255_0_0_10"/>
<evidence type="ECO:0000256" key="5">
    <source>
        <dbReference type="ARBA" id="ARBA00022692"/>
    </source>
</evidence>
<dbReference type="NCBIfam" id="TIGR01940">
    <property type="entry name" value="nqrE"/>
    <property type="match status" value="1"/>
</dbReference>
<comment type="function">
    <text evidence="14">NQR complex catalyzes the reduction of ubiquinone-1 to ubiquinol by two successive reactions, coupled with the transport of Na(+) ions from the cytoplasm to the periplasm. NqrA to NqrE are probably involved in the second step, the conversion of ubisemiquinone to ubiquinol.</text>
</comment>
<gene>
    <name evidence="14" type="primary">nqrE</name>
    <name evidence="15" type="ORF">HMPREF0673_01291</name>
</gene>
<organism evidence="15 16">
    <name type="scientific">Leyella stercorea DSM 18206</name>
    <dbReference type="NCBI Taxonomy" id="1002367"/>
    <lineage>
        <taxon>Bacteria</taxon>
        <taxon>Pseudomonadati</taxon>
        <taxon>Bacteroidota</taxon>
        <taxon>Bacteroidia</taxon>
        <taxon>Bacteroidales</taxon>
        <taxon>Prevotellaceae</taxon>
        <taxon>Leyella</taxon>
    </lineage>
</organism>
<proteinExistence type="inferred from homology"/>
<name>G6AXD7_9BACT</name>
<evidence type="ECO:0000256" key="7">
    <source>
        <dbReference type="ARBA" id="ARBA00022989"/>
    </source>
</evidence>
<keyword evidence="2 14" id="KW-0813">Transport</keyword>
<dbReference type="GO" id="GO:0006814">
    <property type="term" value="P:sodium ion transport"/>
    <property type="evidence" value="ECO:0007669"/>
    <property type="project" value="UniProtKB-UniRule"/>
</dbReference>
<evidence type="ECO:0000256" key="3">
    <source>
        <dbReference type="ARBA" id="ARBA00022475"/>
    </source>
</evidence>
<dbReference type="GO" id="GO:0012505">
    <property type="term" value="C:endomembrane system"/>
    <property type="evidence" value="ECO:0007669"/>
    <property type="project" value="UniProtKB-SubCell"/>
</dbReference>
<dbReference type="PANTHER" id="PTHR30335">
    <property type="entry name" value="INTEGRAL MEMBRANE PROTEIN OF SOXR-REDUCING COMPLEX"/>
    <property type="match status" value="1"/>
</dbReference>
<comment type="subunit">
    <text evidence="14">Composed of six subunits; NqrA, NqrB, NqrC, NqrD, NqrE and NqrF.</text>
</comment>
<dbReference type="Proteomes" id="UP000004407">
    <property type="component" value="Unassembled WGS sequence"/>
</dbReference>
<sequence length="210" mass="22771">MTMEHLLSLFFRSIFVDNMIFAFFLGMCSFLAVSKNVKTSLGLGLAVTFVLLVTVPVDYLLQTKVLGPDCLVDGVDLSYLSFILFIAVIAGIVQLVEMIVERYSPSLYAALGIFLPLIAVNCAIMGASLFMQQRINLDPSNTQYIGNVVDAVVYALGSGIGWTLAIVSMGAIREKLQYSDVPKPLQGLGITFITVGLMAMAMMCFSGLKI</sequence>
<comment type="subcellular location">
    <subcellularLocation>
        <location evidence="14">Cell membrane</location>
        <topology evidence="14">Multi-pass membrane protein</topology>
    </subcellularLocation>
    <subcellularLocation>
        <location evidence="1">Endomembrane system</location>
        <topology evidence="1">Multi-pass membrane protein</topology>
    </subcellularLocation>
</comment>
<evidence type="ECO:0000313" key="16">
    <source>
        <dbReference type="Proteomes" id="UP000004407"/>
    </source>
</evidence>
<evidence type="ECO:0000256" key="10">
    <source>
        <dbReference type="ARBA" id="ARBA00023065"/>
    </source>
</evidence>
<keyword evidence="9 14" id="KW-0915">Sodium</keyword>
<keyword evidence="6 14" id="KW-1278">Translocase</keyword>
<dbReference type="EMBL" id="AFZZ01000113">
    <property type="protein sequence ID" value="EHJ40542.1"/>
    <property type="molecule type" value="Genomic_DNA"/>
</dbReference>
<evidence type="ECO:0000256" key="13">
    <source>
        <dbReference type="ARBA" id="ARBA00023201"/>
    </source>
</evidence>
<feature type="transmembrane region" description="Helical" evidence="14">
    <location>
        <begin position="184"/>
        <end position="208"/>
    </location>
</feature>
<dbReference type="AlphaFoldDB" id="G6AXD7"/>
<evidence type="ECO:0000256" key="1">
    <source>
        <dbReference type="ARBA" id="ARBA00004127"/>
    </source>
</evidence>
<dbReference type="GO" id="GO:0022904">
    <property type="term" value="P:respiratory electron transport chain"/>
    <property type="evidence" value="ECO:0007669"/>
    <property type="project" value="InterPro"/>
</dbReference>
<evidence type="ECO:0000313" key="15">
    <source>
        <dbReference type="EMBL" id="EHJ40542.1"/>
    </source>
</evidence>
<dbReference type="EC" id="7.2.1.1" evidence="14"/>
<dbReference type="PANTHER" id="PTHR30335:SF1">
    <property type="entry name" value="NA(+)-TRANSLOCATING NADH-QUINONE REDUCTASE SUBUNIT E"/>
    <property type="match status" value="1"/>
</dbReference>